<feature type="domain" description="Secretion system C-terminal sorting" evidence="4">
    <location>
        <begin position="734"/>
        <end position="809"/>
    </location>
</feature>
<gene>
    <name evidence="5" type="ORF">MARIT_2464</name>
</gene>
<keyword evidence="1 2" id="KW-0732">Signal</keyword>
<evidence type="ECO:0000313" key="5">
    <source>
        <dbReference type="EMBL" id="SFZ84022.1"/>
    </source>
</evidence>
<dbReference type="AlphaFoldDB" id="A0A2H1ECM5"/>
<evidence type="ECO:0000256" key="2">
    <source>
        <dbReference type="SAM" id="SignalP"/>
    </source>
</evidence>
<dbReference type="STRING" id="1349785.GCA_000509405_02287"/>
<dbReference type="NCBIfam" id="TIGR04183">
    <property type="entry name" value="Por_Secre_tail"/>
    <property type="match status" value="1"/>
</dbReference>
<reference evidence="5 6" key="1">
    <citation type="submission" date="2016-11" db="EMBL/GenBank/DDBJ databases">
        <authorList>
            <person name="Jaros S."/>
            <person name="Januszkiewicz K."/>
            <person name="Wedrychowicz H."/>
        </authorList>
    </citation>
    <scope>NUCLEOTIDE SEQUENCE [LARGE SCALE GENOMIC DNA]</scope>
    <source>
        <strain evidence="5">NCIMB 2154T</strain>
    </source>
</reference>
<name>A0A2H1ECM5_9FLAO</name>
<proteinExistence type="predicted"/>
<sequence length="811" mass="91195">MRKFLLFITLSIAMLVSGQNYNYLGTYSSNGTPNYLENPGDNVSVSTLELIDNSLPGTFDIPTYFPHYLTSNYDYDIHVNQTTDVYVTFVEDNVGFRNTLGFFTYDVNNPPTSPPADEEVTIIFPNASRLGFGGGLEIGDKVKIGTFNAGTVISFVLLSNGWNGSEVTYGHWQLYSNPNLNSGTDPTLKQQTVLLKDDASSLIVLGYEDLHRDHTDCQSDSDFNDVIFYVSASEYSNLTTTNITSASISSDVYSSNLGGFESNGDLPMAIAEKNMVRLKENNELDKKEIQPTFNLNAYKATNNLAAYFPETGMYDLEEGRISTSSDPINYSNATDVFSLDYYLYGERVLAGFVTTTDARIYDHSKHTCDRLNRSELIDVRTVLVNGHNMVFSIIKRDNGYIEYTLSFSVKKGDVENTLYSFWNISDYPEGDYINFQIWGKTMGQVANLVNHITNKLAEEKALVSNFAENTIPTVIVSSAAYKNEKLVLDIINTSGTKEVRVEASLREAEQNNHYSMKLPIRLSGNYYETIEIATGFIFDAGFSLINDENNTKDNFYVADGTWGIDFATDQSSLNSYVVYEQEEALNTAIYQVERGVSLSGNTKGTFNLFRYLLPGDLSLNTKDFDGIQLLMKNDHPVMISLVPSNINDWEDRWVYTALENTEETLVSIKFNQFHNQHGMNPGSIDDIRMVMFSADGTEEHPITFNLTVNNLALHNSAALSVDTFEVTTKEAFNYPNPFTESTTFSIPKASESVHLEVYDILGRTVYHKTLKTLSDRKSVRYDAIETTMGIYFYKITDDKNNTYKGKFMIID</sequence>
<evidence type="ECO:0000256" key="1">
    <source>
        <dbReference type="ARBA" id="ARBA00022729"/>
    </source>
</evidence>
<dbReference type="Pfam" id="PF18962">
    <property type="entry name" value="Por_Secre_tail"/>
    <property type="match status" value="1"/>
</dbReference>
<organism evidence="5 6">
    <name type="scientific">Tenacibaculum maritimum NCIMB 2154</name>
    <dbReference type="NCBI Taxonomy" id="1349785"/>
    <lineage>
        <taxon>Bacteria</taxon>
        <taxon>Pseudomonadati</taxon>
        <taxon>Bacteroidota</taxon>
        <taxon>Flavobacteriia</taxon>
        <taxon>Flavobacteriales</taxon>
        <taxon>Flavobacteriaceae</taxon>
        <taxon>Tenacibaculum</taxon>
    </lineage>
</organism>
<evidence type="ECO:0000313" key="6">
    <source>
        <dbReference type="Proteomes" id="UP000231564"/>
    </source>
</evidence>
<feature type="signal peptide" evidence="2">
    <location>
        <begin position="1"/>
        <end position="22"/>
    </location>
</feature>
<dbReference type="GeneID" id="47723932"/>
<feature type="chain" id="PRO_5013809653" description="DUF4114 domain-containing protein" evidence="2">
    <location>
        <begin position="23"/>
        <end position="811"/>
    </location>
</feature>
<dbReference type="EMBL" id="LT634361">
    <property type="protein sequence ID" value="SFZ84022.1"/>
    <property type="molecule type" value="Genomic_DNA"/>
</dbReference>
<accession>A0A2H1ECM5</accession>
<dbReference type="Proteomes" id="UP000231564">
    <property type="component" value="Chromosome MARIT"/>
</dbReference>
<keyword evidence="6" id="KW-1185">Reference proteome</keyword>
<evidence type="ECO:0008006" key="7">
    <source>
        <dbReference type="Google" id="ProtNLM"/>
    </source>
</evidence>
<protein>
    <recommendedName>
        <fullName evidence="7">DUF4114 domain-containing protein</fullName>
    </recommendedName>
</protein>
<feature type="domain" description="DUF4114" evidence="3">
    <location>
        <begin position="147"/>
        <end position="232"/>
    </location>
</feature>
<dbReference type="InterPro" id="IPR025193">
    <property type="entry name" value="DUF4114"/>
</dbReference>
<dbReference type="Pfam" id="PF13448">
    <property type="entry name" value="DUF4114"/>
    <property type="match status" value="1"/>
</dbReference>
<dbReference type="InterPro" id="IPR026444">
    <property type="entry name" value="Secre_tail"/>
</dbReference>
<dbReference type="RefSeq" id="WP_024740369.1">
    <property type="nucleotide sequence ID" value="NZ_BAUG01000006.1"/>
</dbReference>
<dbReference type="KEGG" id="tmar:MARIT_2464"/>
<evidence type="ECO:0000259" key="3">
    <source>
        <dbReference type="Pfam" id="PF13448"/>
    </source>
</evidence>
<evidence type="ECO:0000259" key="4">
    <source>
        <dbReference type="Pfam" id="PF18962"/>
    </source>
</evidence>